<protein>
    <submittedName>
        <fullName evidence="1">Uncharacterized protein</fullName>
    </submittedName>
</protein>
<evidence type="ECO:0000313" key="2">
    <source>
        <dbReference type="Proteomes" id="UP000271624"/>
    </source>
</evidence>
<dbReference type="Gene3D" id="3.30.70.1990">
    <property type="match status" value="1"/>
</dbReference>
<dbReference type="Gene3D" id="3.50.50.60">
    <property type="entry name" value="FAD/NAD(P)-binding domain"/>
    <property type="match status" value="1"/>
</dbReference>
<gene>
    <name evidence="1" type="ORF">DSM106972_072710</name>
</gene>
<reference evidence="1" key="1">
    <citation type="submission" date="2018-12" db="EMBL/GenBank/DDBJ databases">
        <authorList>
            <person name="Will S."/>
            <person name="Neumann-Schaal M."/>
            <person name="Henke P."/>
        </authorList>
    </citation>
    <scope>NUCLEOTIDE SEQUENCE</scope>
    <source>
        <strain evidence="1">PCC 7102</strain>
    </source>
</reference>
<proteinExistence type="predicted"/>
<dbReference type="RefSeq" id="WP_127085380.1">
    <property type="nucleotide sequence ID" value="NZ_RSCL01000022.1"/>
</dbReference>
<sequence>MFSELKQQPGYDFYVIANDRQEEQDIEKIMIEDLNKIGATIKEKDVSAEWKYFPHVDIVDIENKFYER</sequence>
<dbReference type="AlphaFoldDB" id="A0A3S1IQY7"/>
<organism evidence="1 2">
    <name type="scientific">Dulcicalothrix desertica PCC 7102</name>
    <dbReference type="NCBI Taxonomy" id="232991"/>
    <lineage>
        <taxon>Bacteria</taxon>
        <taxon>Bacillati</taxon>
        <taxon>Cyanobacteriota</taxon>
        <taxon>Cyanophyceae</taxon>
        <taxon>Nostocales</taxon>
        <taxon>Calotrichaceae</taxon>
        <taxon>Dulcicalothrix</taxon>
    </lineage>
</organism>
<dbReference type="OrthoDB" id="25353at2"/>
<comment type="caution">
    <text evidence="1">The sequence shown here is derived from an EMBL/GenBank/DDBJ whole genome shotgun (WGS) entry which is preliminary data.</text>
</comment>
<dbReference type="InterPro" id="IPR036188">
    <property type="entry name" value="FAD/NAD-bd_sf"/>
</dbReference>
<dbReference type="EMBL" id="RSCL01000022">
    <property type="protein sequence ID" value="RUT00862.1"/>
    <property type="molecule type" value="Genomic_DNA"/>
</dbReference>
<accession>A0A3S1IQY7</accession>
<dbReference type="Proteomes" id="UP000271624">
    <property type="component" value="Unassembled WGS sequence"/>
</dbReference>
<name>A0A3S1IQY7_9CYAN</name>
<reference evidence="1" key="2">
    <citation type="journal article" date="2019" name="Genome Biol. Evol.">
        <title>Day and night: Metabolic profiles and evolutionary relationships of six axenic non-marine cyanobacteria.</title>
        <authorList>
            <person name="Will S.E."/>
            <person name="Henke P."/>
            <person name="Boedeker C."/>
            <person name="Huang S."/>
            <person name="Brinkmann H."/>
            <person name="Rohde M."/>
            <person name="Jarek M."/>
            <person name="Friedl T."/>
            <person name="Seufert S."/>
            <person name="Schumacher M."/>
            <person name="Overmann J."/>
            <person name="Neumann-Schaal M."/>
            <person name="Petersen J."/>
        </authorList>
    </citation>
    <scope>NUCLEOTIDE SEQUENCE [LARGE SCALE GENOMIC DNA]</scope>
    <source>
        <strain evidence="1">PCC 7102</strain>
    </source>
</reference>
<evidence type="ECO:0000313" key="1">
    <source>
        <dbReference type="EMBL" id="RUT00862.1"/>
    </source>
</evidence>
<keyword evidence="2" id="KW-1185">Reference proteome</keyword>